<feature type="domain" description="C2H2-type" evidence="13">
    <location>
        <begin position="355"/>
        <end position="382"/>
    </location>
</feature>
<feature type="region of interest" description="Disordered" evidence="12">
    <location>
        <begin position="15"/>
        <end position="56"/>
    </location>
</feature>
<feature type="domain" description="C2H2-type" evidence="13">
    <location>
        <begin position="592"/>
        <end position="619"/>
    </location>
</feature>
<dbReference type="Gene3D" id="3.30.160.60">
    <property type="entry name" value="Classic Zinc Finger"/>
    <property type="match status" value="8"/>
</dbReference>
<feature type="domain" description="C2H2-type" evidence="13">
    <location>
        <begin position="506"/>
        <end position="533"/>
    </location>
</feature>
<protein>
    <recommendedName>
        <fullName evidence="10">Zinc finger protein 865</fullName>
    </recommendedName>
</protein>
<keyword evidence="8" id="KW-0804">Transcription</keyword>
<feature type="domain" description="C2H2-type" evidence="13">
    <location>
        <begin position="620"/>
        <end position="647"/>
    </location>
</feature>
<dbReference type="InterPro" id="IPR013087">
    <property type="entry name" value="Znf_C2H2_type"/>
</dbReference>
<keyword evidence="7" id="KW-0238">DNA-binding</keyword>
<feature type="domain" description="C2H2-type" evidence="13">
    <location>
        <begin position="564"/>
        <end position="591"/>
    </location>
</feature>
<dbReference type="Proteomes" id="UP000075901">
    <property type="component" value="Unassembled WGS sequence"/>
</dbReference>
<evidence type="ECO:0000256" key="1">
    <source>
        <dbReference type="ARBA" id="ARBA00004123"/>
    </source>
</evidence>
<keyword evidence="4 11" id="KW-0863">Zinc-finger</keyword>
<evidence type="ECO:0000256" key="7">
    <source>
        <dbReference type="ARBA" id="ARBA00023125"/>
    </source>
</evidence>
<evidence type="ECO:0000256" key="9">
    <source>
        <dbReference type="ARBA" id="ARBA00023242"/>
    </source>
</evidence>
<reference evidence="15" key="1">
    <citation type="submission" date="2013-09" db="EMBL/GenBank/DDBJ databases">
        <title>The Genome Sequence of Anopheles maculatus species B.</title>
        <authorList>
            <consortium name="The Broad Institute Genomics Platform"/>
            <person name="Neafsey D.E."/>
            <person name="Besansky N."/>
            <person name="Howell P."/>
            <person name="Walton C."/>
            <person name="Young S.K."/>
            <person name="Zeng Q."/>
            <person name="Gargeya S."/>
            <person name="Fitzgerald M."/>
            <person name="Haas B."/>
            <person name="Abouelleil A."/>
            <person name="Allen A.W."/>
            <person name="Alvarado L."/>
            <person name="Arachchi H.M."/>
            <person name="Berlin A.M."/>
            <person name="Chapman S.B."/>
            <person name="Gainer-Dewar J."/>
            <person name="Goldberg J."/>
            <person name="Griggs A."/>
            <person name="Gujja S."/>
            <person name="Hansen M."/>
            <person name="Howarth C."/>
            <person name="Imamovic A."/>
            <person name="Ireland A."/>
            <person name="Larimer J."/>
            <person name="McCowan C."/>
            <person name="Murphy C."/>
            <person name="Pearson M."/>
            <person name="Poon T.W."/>
            <person name="Priest M."/>
            <person name="Roberts A."/>
            <person name="Saif S."/>
            <person name="Shea T."/>
            <person name="Sisk P."/>
            <person name="Sykes S."/>
            <person name="Wortman J."/>
            <person name="Nusbaum C."/>
            <person name="Birren B."/>
        </authorList>
    </citation>
    <scope>NUCLEOTIDE SEQUENCE [LARGE SCALE GENOMIC DNA]</scope>
    <source>
        <strain evidence="15">maculatus3</strain>
    </source>
</reference>
<evidence type="ECO:0000256" key="5">
    <source>
        <dbReference type="ARBA" id="ARBA00022833"/>
    </source>
</evidence>
<evidence type="ECO:0000256" key="12">
    <source>
        <dbReference type="SAM" id="MobiDB-lite"/>
    </source>
</evidence>
<dbReference type="InterPro" id="IPR036236">
    <property type="entry name" value="Znf_C2H2_sf"/>
</dbReference>
<dbReference type="Pfam" id="PF13912">
    <property type="entry name" value="zf-C2H2_6"/>
    <property type="match status" value="2"/>
</dbReference>
<evidence type="ECO:0000313" key="14">
    <source>
        <dbReference type="EnsemblMetazoa" id="AMAM017939-PA"/>
    </source>
</evidence>
<dbReference type="FunFam" id="3.30.160.60:FF:000100">
    <property type="entry name" value="Zinc finger 45-like"/>
    <property type="match status" value="1"/>
</dbReference>
<dbReference type="PROSITE" id="PS00028">
    <property type="entry name" value="ZINC_FINGER_C2H2_1"/>
    <property type="match status" value="10"/>
</dbReference>
<dbReference type="VEuPathDB" id="VectorBase:AMAM017939"/>
<dbReference type="GO" id="GO:0005634">
    <property type="term" value="C:nucleus"/>
    <property type="evidence" value="ECO:0007669"/>
    <property type="project" value="UniProtKB-SubCell"/>
</dbReference>
<dbReference type="PROSITE" id="PS50157">
    <property type="entry name" value="ZINC_FINGER_C2H2_2"/>
    <property type="match status" value="11"/>
</dbReference>
<evidence type="ECO:0000256" key="10">
    <source>
        <dbReference type="ARBA" id="ARBA00068876"/>
    </source>
</evidence>
<dbReference type="PANTHER" id="PTHR24383:SF20">
    <property type="entry name" value="C2H2-TYPE DOMAIN-CONTAINING PROTEIN"/>
    <property type="match status" value="1"/>
</dbReference>
<feature type="region of interest" description="Disordered" evidence="12">
    <location>
        <begin position="84"/>
        <end position="105"/>
    </location>
</feature>
<feature type="domain" description="C2H2-type" evidence="13">
    <location>
        <begin position="383"/>
        <end position="411"/>
    </location>
</feature>
<evidence type="ECO:0000256" key="8">
    <source>
        <dbReference type="ARBA" id="ARBA00023163"/>
    </source>
</evidence>
<dbReference type="EnsemblMetazoa" id="AMAM017939-RA">
    <property type="protein sequence ID" value="AMAM017939-PA"/>
    <property type="gene ID" value="AMAM017939"/>
</dbReference>
<accession>A0A182T1V6</accession>
<feature type="domain" description="C2H2-type" evidence="13">
    <location>
        <begin position="416"/>
        <end position="443"/>
    </location>
</feature>
<dbReference type="GO" id="GO:0003677">
    <property type="term" value="F:DNA binding"/>
    <property type="evidence" value="ECO:0007669"/>
    <property type="project" value="UniProtKB-KW"/>
</dbReference>
<evidence type="ECO:0000256" key="6">
    <source>
        <dbReference type="ARBA" id="ARBA00023015"/>
    </source>
</evidence>
<feature type="domain" description="C2H2-type" evidence="13">
    <location>
        <begin position="153"/>
        <end position="181"/>
    </location>
</feature>
<dbReference type="GO" id="GO:0008270">
    <property type="term" value="F:zinc ion binding"/>
    <property type="evidence" value="ECO:0007669"/>
    <property type="project" value="UniProtKB-KW"/>
</dbReference>
<reference evidence="14" key="2">
    <citation type="submission" date="2020-05" db="UniProtKB">
        <authorList>
            <consortium name="EnsemblMetazoa"/>
        </authorList>
    </citation>
    <scope>IDENTIFICATION</scope>
    <source>
        <strain evidence="14">maculatus3</strain>
    </source>
</reference>
<organism evidence="14 15">
    <name type="scientific">Anopheles maculatus</name>
    <dbReference type="NCBI Taxonomy" id="74869"/>
    <lineage>
        <taxon>Eukaryota</taxon>
        <taxon>Metazoa</taxon>
        <taxon>Ecdysozoa</taxon>
        <taxon>Arthropoda</taxon>
        <taxon>Hexapoda</taxon>
        <taxon>Insecta</taxon>
        <taxon>Pterygota</taxon>
        <taxon>Neoptera</taxon>
        <taxon>Endopterygota</taxon>
        <taxon>Diptera</taxon>
        <taxon>Nematocera</taxon>
        <taxon>Culicoidea</taxon>
        <taxon>Culicidae</taxon>
        <taxon>Anophelinae</taxon>
        <taxon>Anopheles</taxon>
        <taxon>Anopheles maculatus group</taxon>
    </lineage>
</organism>
<keyword evidence="2" id="KW-0479">Metal-binding</keyword>
<keyword evidence="3" id="KW-0677">Repeat</keyword>
<dbReference type="FunFam" id="3.30.160.60:FF:000446">
    <property type="entry name" value="Zinc finger protein"/>
    <property type="match status" value="2"/>
</dbReference>
<evidence type="ECO:0000313" key="15">
    <source>
        <dbReference type="Proteomes" id="UP000075901"/>
    </source>
</evidence>
<evidence type="ECO:0000256" key="11">
    <source>
        <dbReference type="PROSITE-ProRule" id="PRU00042"/>
    </source>
</evidence>
<evidence type="ECO:0000259" key="13">
    <source>
        <dbReference type="PROSITE" id="PS50157"/>
    </source>
</evidence>
<keyword evidence="5" id="KW-0862">Zinc</keyword>
<keyword evidence="9" id="KW-0539">Nucleus</keyword>
<keyword evidence="6" id="KW-0805">Transcription regulation</keyword>
<feature type="domain" description="C2H2-type" evidence="13">
    <location>
        <begin position="443"/>
        <end position="471"/>
    </location>
</feature>
<proteinExistence type="predicted"/>
<keyword evidence="15" id="KW-1185">Reference proteome</keyword>
<feature type="domain" description="C2H2-type" evidence="13">
    <location>
        <begin position="327"/>
        <end position="354"/>
    </location>
</feature>
<evidence type="ECO:0000256" key="3">
    <source>
        <dbReference type="ARBA" id="ARBA00022737"/>
    </source>
</evidence>
<evidence type="ECO:0000256" key="2">
    <source>
        <dbReference type="ARBA" id="ARBA00022723"/>
    </source>
</evidence>
<feature type="region of interest" description="Disordered" evidence="12">
    <location>
        <begin position="248"/>
        <end position="271"/>
    </location>
</feature>
<sequence>MASEVRDRLCLRAQFSSSSHQHVQQHGSEHLPFGGGMMAGKVEPPQDDEDSDEVDEAAEARRLKNAIPKMPFADMMVARMHEPPGAYDEVSSTHHHHQHQQQQSCETKYDDAIGTTSYFGVSAACSTLSLMPTDESGLSSRPKPSGSGVVRTFRCTLCPKVFDTIKQRRLHQQREHANELMSLSAALPHQEQELQPGDDCSEPGRQQQQQQQAYKKQPIPVVMNYDWMKQEIQRKSEAMLKSSRILMPSSSNSAAGGVPGPSNSEEMPQQGQQQQQLVVAPVQVAEGDGMLPSCTVAARNRSYVCSTCNQKFDRFNLFNEHLLEHPVECFACGRHFKQWRNFSLHIKRHLGIKEHQCRSCGKQFVIKQKLIEHMRVHTGHAPIKCKLCNRTFKRFSNLAQHRKRYHLNRTVTKEDYVCPLCGEVFHTQAKMEWHKETHEKKPKSCPYCREKFIHRNSLTRHIRLSHTDKYAKLENKTEPCSVCQQPYTKTSMRRHMETHTKERMAYACGICNKRFTTNWNLKQHKWTHANPTMKPFQCTYCPSAFVRESDFVTHVNAHRSIRPYTCNHCGSQFIRKYNWIRHTREHEIDKGHRCDVCGRQFHRKYYLTEHKRIHTGERPFACNICGKTSATKTNHNKHVRIHHARDPLTAEG</sequence>
<feature type="region of interest" description="Disordered" evidence="12">
    <location>
        <begin position="190"/>
        <end position="215"/>
    </location>
</feature>
<dbReference type="PANTHER" id="PTHR24383">
    <property type="entry name" value="ZINC FINGER PROTEIN"/>
    <property type="match status" value="1"/>
</dbReference>
<comment type="subcellular location">
    <subcellularLocation>
        <location evidence="1">Nucleus</location>
    </subcellularLocation>
</comment>
<evidence type="ECO:0000256" key="4">
    <source>
        <dbReference type="ARBA" id="ARBA00022771"/>
    </source>
</evidence>
<feature type="domain" description="C2H2-type" evidence="13">
    <location>
        <begin position="536"/>
        <end position="563"/>
    </location>
</feature>
<feature type="compositionally biased region" description="Acidic residues" evidence="12">
    <location>
        <begin position="45"/>
        <end position="56"/>
    </location>
</feature>
<dbReference type="FunFam" id="3.30.160.60:FF:000145">
    <property type="entry name" value="Zinc finger protein 574"/>
    <property type="match status" value="1"/>
</dbReference>
<dbReference type="Pfam" id="PF00096">
    <property type="entry name" value="zf-C2H2"/>
    <property type="match status" value="6"/>
</dbReference>
<dbReference type="AlphaFoldDB" id="A0A182T1V6"/>
<feature type="compositionally biased region" description="Low complexity" evidence="12">
    <location>
        <begin position="15"/>
        <end position="26"/>
    </location>
</feature>
<dbReference type="SUPFAM" id="SSF57667">
    <property type="entry name" value="beta-beta-alpha zinc fingers"/>
    <property type="match status" value="6"/>
</dbReference>
<name>A0A182T1V6_9DIPT</name>
<dbReference type="SMART" id="SM00355">
    <property type="entry name" value="ZnF_C2H2"/>
    <property type="match status" value="13"/>
</dbReference>